<dbReference type="AlphaFoldDB" id="A0AAE4TNJ2"/>
<dbReference type="RefSeq" id="WP_037428815.1">
    <property type="nucleotide sequence ID" value="NZ_AP026732.1"/>
</dbReference>
<dbReference type="PANTHER" id="PTHR30204">
    <property type="entry name" value="REDOX-CYCLING DRUG-SENSING TRANSCRIPTIONAL ACTIVATOR SOXR"/>
    <property type="match status" value="1"/>
</dbReference>
<dbReference type="PROSITE" id="PS50937">
    <property type="entry name" value="HTH_MERR_2"/>
    <property type="match status" value="1"/>
</dbReference>
<accession>A0AAE4TNJ2</accession>
<keyword evidence="3" id="KW-0804">Transcription</keyword>
<organism evidence="5 6">
    <name type="scientific">Shewanella xiamenensis</name>
    <dbReference type="NCBI Taxonomy" id="332186"/>
    <lineage>
        <taxon>Bacteria</taxon>
        <taxon>Pseudomonadati</taxon>
        <taxon>Pseudomonadota</taxon>
        <taxon>Gammaproteobacteria</taxon>
        <taxon>Alteromonadales</taxon>
        <taxon>Shewanellaceae</taxon>
        <taxon>Shewanella</taxon>
    </lineage>
</organism>
<feature type="domain" description="HTH merR-type" evidence="4">
    <location>
        <begin position="18"/>
        <end position="87"/>
    </location>
</feature>
<protein>
    <submittedName>
        <fullName evidence="5">MerR family transcriptional regulator</fullName>
    </submittedName>
</protein>
<dbReference type="InterPro" id="IPR000551">
    <property type="entry name" value="MerR-type_HTH_dom"/>
</dbReference>
<sequence>MEDHNLELAADNPSSSELLPIGEVSRLTGVNAVTLRAWQRRFGLVIPERTPKGHRLYTAENIQQIHEINAWLAKGVAISKVKPLLISSAKAIDVASVQSQSSDFWHEQILALNTAFFELDQLKFHQILDEALGLYPFQLVKQKLLQAWFAQLMPLLEPRLDVELLLAWLDSELASRIGGRLSVAGLASSPQIALVRLPYVTSQKNTEPTLAPSSSLTNRLYCLALLLELADLRVSVVNLGVQHISSLGLINNRLKVDALVLLPEANHSLSKQTELQMLLETKSLACYLVGPFAPTLTTLSDYIAPSVTEIILQITAAKQQHKKQYRRQKNQANAALIEGVSADEH</sequence>
<dbReference type="GO" id="GO:0003700">
    <property type="term" value="F:DNA-binding transcription factor activity"/>
    <property type="evidence" value="ECO:0007669"/>
    <property type="project" value="InterPro"/>
</dbReference>
<dbReference type="SUPFAM" id="SSF46955">
    <property type="entry name" value="Putative DNA-binding domain"/>
    <property type="match status" value="1"/>
</dbReference>
<dbReference type="CDD" id="cd01104">
    <property type="entry name" value="HTH_MlrA-CarA"/>
    <property type="match status" value="1"/>
</dbReference>
<dbReference type="Pfam" id="PF13411">
    <property type="entry name" value="MerR_1"/>
    <property type="match status" value="1"/>
</dbReference>
<gene>
    <name evidence="5" type="ORF">QM089_13040</name>
</gene>
<comment type="caution">
    <text evidence="5">The sequence shown here is derived from an EMBL/GenBank/DDBJ whole genome shotgun (WGS) entry which is preliminary data.</text>
</comment>
<dbReference type="SMART" id="SM00422">
    <property type="entry name" value="HTH_MERR"/>
    <property type="match status" value="1"/>
</dbReference>
<dbReference type="PANTHER" id="PTHR30204:SF67">
    <property type="entry name" value="HTH-TYPE TRANSCRIPTIONAL REGULATOR MLRA-RELATED"/>
    <property type="match status" value="1"/>
</dbReference>
<name>A0AAE4TNJ2_9GAMM</name>
<evidence type="ECO:0000313" key="6">
    <source>
        <dbReference type="Proteomes" id="UP001187859"/>
    </source>
</evidence>
<dbReference type="InterPro" id="IPR009061">
    <property type="entry name" value="DNA-bd_dom_put_sf"/>
</dbReference>
<reference evidence="5" key="1">
    <citation type="submission" date="2023-05" db="EMBL/GenBank/DDBJ databases">
        <title>Colonisation of extended spectrum b-lactamase- and carbapenemase-producing bacteria on hospital surfaces from low- and middle-income countries.</title>
        <authorList>
            <person name="Nieto-Rosado M."/>
            <person name="Sands K."/>
            <person name="Iregbu K."/>
            <person name="Zahra R."/>
            <person name="Mazarati J.B."/>
            <person name="Mehtar S."/>
            <person name="Barnards-Group B."/>
            <person name="Walsh T.R."/>
        </authorList>
    </citation>
    <scope>NUCLEOTIDE SEQUENCE</scope>
    <source>
        <strain evidence="5">PP-E493</strain>
    </source>
</reference>
<dbReference type="Gene3D" id="1.10.1660.10">
    <property type="match status" value="1"/>
</dbReference>
<evidence type="ECO:0000259" key="4">
    <source>
        <dbReference type="PROSITE" id="PS50937"/>
    </source>
</evidence>
<dbReference type="EMBL" id="JASGOQ010000001">
    <property type="protein sequence ID" value="MDV5391150.1"/>
    <property type="molecule type" value="Genomic_DNA"/>
</dbReference>
<keyword evidence="2" id="KW-0238">DNA-binding</keyword>
<evidence type="ECO:0000256" key="3">
    <source>
        <dbReference type="ARBA" id="ARBA00023163"/>
    </source>
</evidence>
<dbReference type="InterPro" id="IPR047057">
    <property type="entry name" value="MerR_fam"/>
</dbReference>
<dbReference type="PROSITE" id="PS00552">
    <property type="entry name" value="HTH_MERR_1"/>
    <property type="match status" value="1"/>
</dbReference>
<evidence type="ECO:0000313" key="5">
    <source>
        <dbReference type="EMBL" id="MDV5391150.1"/>
    </source>
</evidence>
<proteinExistence type="predicted"/>
<dbReference type="Proteomes" id="UP001187859">
    <property type="component" value="Unassembled WGS sequence"/>
</dbReference>
<dbReference type="GO" id="GO:0003677">
    <property type="term" value="F:DNA binding"/>
    <property type="evidence" value="ECO:0007669"/>
    <property type="project" value="UniProtKB-KW"/>
</dbReference>
<evidence type="ECO:0000256" key="2">
    <source>
        <dbReference type="ARBA" id="ARBA00023125"/>
    </source>
</evidence>
<keyword evidence="1" id="KW-0805">Transcription regulation</keyword>
<evidence type="ECO:0000256" key="1">
    <source>
        <dbReference type="ARBA" id="ARBA00023015"/>
    </source>
</evidence>